<dbReference type="CDD" id="cd04371">
    <property type="entry name" value="DEP"/>
    <property type="match status" value="1"/>
</dbReference>
<feature type="compositionally biased region" description="Pro residues" evidence="4">
    <location>
        <begin position="7"/>
        <end position="23"/>
    </location>
</feature>
<evidence type="ECO:0000259" key="6">
    <source>
        <dbReference type="PROSITE" id="PS50290"/>
    </source>
</evidence>
<protein>
    <recommendedName>
        <fullName evidence="9">PI3K/PI4K catalytic domain-containing protein</fullName>
    </recommendedName>
</protein>
<dbReference type="GO" id="GO:0034272">
    <property type="term" value="C:phosphatidylinositol 3-kinase complex, class III, type II"/>
    <property type="evidence" value="ECO:0007669"/>
    <property type="project" value="TreeGrafter"/>
</dbReference>
<feature type="region of interest" description="Disordered" evidence="4">
    <location>
        <begin position="1"/>
        <end position="67"/>
    </location>
</feature>
<feature type="compositionally biased region" description="Low complexity" evidence="4">
    <location>
        <begin position="31"/>
        <end position="47"/>
    </location>
</feature>
<dbReference type="Pfam" id="PF00610">
    <property type="entry name" value="DEP"/>
    <property type="match status" value="1"/>
</dbReference>
<dbReference type="GO" id="GO:0034271">
    <property type="term" value="C:phosphatidylinositol 3-kinase complex, class III, type I"/>
    <property type="evidence" value="ECO:0007669"/>
    <property type="project" value="TreeGrafter"/>
</dbReference>
<gene>
    <name evidence="7" type="ORF">BU14_0185s0021</name>
</gene>
<evidence type="ECO:0000259" key="5">
    <source>
        <dbReference type="PROSITE" id="PS50186"/>
    </source>
</evidence>
<feature type="compositionally biased region" description="Acidic residues" evidence="4">
    <location>
        <begin position="48"/>
        <end position="65"/>
    </location>
</feature>
<dbReference type="SUPFAM" id="SSF56112">
    <property type="entry name" value="Protein kinase-like (PK-like)"/>
    <property type="match status" value="1"/>
</dbReference>
<dbReference type="PANTHER" id="PTHR10048">
    <property type="entry name" value="PHOSPHATIDYLINOSITOL KINASE"/>
    <property type="match status" value="1"/>
</dbReference>
<dbReference type="SUPFAM" id="SSF46785">
    <property type="entry name" value="Winged helix' DNA-binding domain"/>
    <property type="match status" value="1"/>
</dbReference>
<dbReference type="GO" id="GO:0016303">
    <property type="term" value="F:1-phosphatidylinositol-3-kinase activity"/>
    <property type="evidence" value="ECO:0007669"/>
    <property type="project" value="TreeGrafter"/>
</dbReference>
<dbReference type="InterPro" id="IPR036940">
    <property type="entry name" value="PI3/4_kinase_cat_sf"/>
</dbReference>
<feature type="domain" description="PI3K/PI4K catalytic" evidence="6">
    <location>
        <begin position="583"/>
        <end position="842"/>
    </location>
</feature>
<dbReference type="Proteomes" id="UP000218209">
    <property type="component" value="Unassembled WGS sequence"/>
</dbReference>
<reference evidence="7 8" key="1">
    <citation type="submission" date="2017-03" db="EMBL/GenBank/DDBJ databases">
        <title>WGS assembly of Porphyra umbilicalis.</title>
        <authorList>
            <person name="Brawley S.H."/>
            <person name="Blouin N.A."/>
            <person name="Ficko-Blean E."/>
            <person name="Wheeler G.L."/>
            <person name="Lohr M."/>
            <person name="Goodson H.V."/>
            <person name="Jenkins J.W."/>
            <person name="Blaby-Haas C.E."/>
            <person name="Helliwell K.E."/>
            <person name="Chan C."/>
            <person name="Marriage T."/>
            <person name="Bhattacharya D."/>
            <person name="Klein A.S."/>
            <person name="Badis Y."/>
            <person name="Brodie J."/>
            <person name="Cao Y."/>
            <person name="Collen J."/>
            <person name="Dittami S.M."/>
            <person name="Gachon C.M."/>
            <person name="Green B.R."/>
            <person name="Karpowicz S."/>
            <person name="Kim J.W."/>
            <person name="Kudahl U."/>
            <person name="Lin S."/>
            <person name="Michel G."/>
            <person name="Mittag M."/>
            <person name="Olson B.J."/>
            <person name="Pangilinan J."/>
            <person name="Peng Y."/>
            <person name="Qiu H."/>
            <person name="Shu S."/>
            <person name="Singer J.T."/>
            <person name="Smith A.G."/>
            <person name="Sprecher B.N."/>
            <person name="Wagner V."/>
            <person name="Wang W."/>
            <person name="Wang Z.-Y."/>
            <person name="Yan J."/>
            <person name="Yarish C."/>
            <person name="Zoeuner-Riek S."/>
            <person name="Zhuang Y."/>
            <person name="Zou Y."/>
            <person name="Lindquist E.A."/>
            <person name="Grimwood J."/>
            <person name="Barry K."/>
            <person name="Rokhsar D.S."/>
            <person name="Schmutz J."/>
            <person name="Stiller J.W."/>
            <person name="Grossman A.R."/>
            <person name="Prochnik S.E."/>
        </authorList>
    </citation>
    <scope>NUCLEOTIDE SEQUENCE [LARGE SCALE GENOMIC DNA]</scope>
    <source>
        <strain evidence="7">4086291</strain>
    </source>
</reference>
<proteinExistence type="predicted"/>
<dbReference type="InterPro" id="IPR000591">
    <property type="entry name" value="DEP_dom"/>
</dbReference>
<evidence type="ECO:0000256" key="1">
    <source>
        <dbReference type="ARBA" id="ARBA00004474"/>
    </source>
</evidence>
<dbReference type="EMBL" id="KV918862">
    <property type="protein sequence ID" value="OSX76561.1"/>
    <property type="molecule type" value="Genomic_DNA"/>
</dbReference>
<feature type="domain" description="DEP" evidence="5">
    <location>
        <begin position="225"/>
        <end position="301"/>
    </location>
</feature>
<comment type="subcellular location">
    <subcellularLocation>
        <location evidence="1">Plastid</location>
    </subcellularLocation>
</comment>
<dbReference type="PANTHER" id="PTHR10048:SF7">
    <property type="entry name" value="PHOSPHATIDYLINOSITOL 3-KINASE CATALYTIC SUBUNIT TYPE 3"/>
    <property type="match status" value="1"/>
</dbReference>
<dbReference type="InterPro" id="IPR015433">
    <property type="entry name" value="PI3/4_kinase"/>
</dbReference>
<dbReference type="SMART" id="SM00146">
    <property type="entry name" value="PI3Kc"/>
    <property type="match status" value="1"/>
</dbReference>
<dbReference type="OrthoDB" id="67688at2759"/>
<evidence type="ECO:0000256" key="4">
    <source>
        <dbReference type="SAM" id="MobiDB-lite"/>
    </source>
</evidence>
<evidence type="ECO:0000256" key="3">
    <source>
        <dbReference type="ARBA" id="ARBA00022777"/>
    </source>
</evidence>
<sequence>MTAFVPAAPPVALPQWPPPPPSSPADDDDALSVVTALDGVAMASASDADGDGDDGDDDRNDDLGDDSPAAEGAFLDRLLSPTPAESLTPAHVTRVGGRTLHATLPLLLAVIARVGDTAGARAAAVALAVALRQRLEAGRALKLRFLLLARTPGYRRWRVRLTYAPDAYPLLDGRRRGGGGGAPSTSTVSPVSCTSRQRSLTSEADVRSADAAALATWVRSELLHPRHGVATRPRRHHRLVPARDAFLARDVVGWLVERLSLRSRTQAVAVGEALRAAGAIARASGKHRPFRDGGGVYVAAAAAAAAAPPPLSATPSAAAASGRRAPTSALPSASSFASLGDYQPDGCLPLLSLLLSSSPSVRAPPGASSRRLLSRGPWRDGHAAADAVSAVSDGGHHAGGGGGAVAADVADADATVAEYHLSLTADDTDLASLDFWAKDVFTPGVAAGHVFTHRQVVHPFPERPATAATPPAASADADCESSLCSSSSSAAWSRFFGAGPPRPSAPAPAAEAAAPADEAADPLVSQAVVSHVFSSIARPLIVELRRPTRGETVRLDAPAARSPAAAAAAGGATARGSCAVYVGDAPSLAATTTAAAAATACGGAVDPPPRVGASVLVKAGDNLLQDQAVETMLRLFNHLWRAAAGGDAAAAPFAPTYAVLPTDARAGLIEVLPDLSPLRTYDWDAWVDRAAADTALVDTLVRSAAGAYVGAYVLGCRDRHWDNIGVMADGALAHIDFGYVINQAPPMDGPRFSLSPGLQGALGRVGAWERFVATTGAAFATLRARAPVVVRAAVLAFGHAGFASDGVRGAVLGAAGLAVGAPSAAAAEAAVTDQVRSSATEWRGRLKRASHASVDPAFYALLRLRFPPAVLAMRLVEARRSQPVVPPPRVAGERDVCV</sequence>
<dbReference type="InterPro" id="IPR036390">
    <property type="entry name" value="WH_DNA-bd_sf"/>
</dbReference>
<dbReference type="InterPro" id="IPR036388">
    <property type="entry name" value="WH-like_DNA-bd_sf"/>
</dbReference>
<dbReference type="Gene3D" id="1.10.10.10">
    <property type="entry name" value="Winged helix-like DNA-binding domain superfamily/Winged helix DNA-binding domain"/>
    <property type="match status" value="1"/>
</dbReference>
<dbReference type="Pfam" id="PF00454">
    <property type="entry name" value="PI3_PI4_kinase"/>
    <property type="match status" value="1"/>
</dbReference>
<organism evidence="7 8">
    <name type="scientific">Porphyra umbilicalis</name>
    <name type="common">Purple laver</name>
    <name type="synonym">Red alga</name>
    <dbReference type="NCBI Taxonomy" id="2786"/>
    <lineage>
        <taxon>Eukaryota</taxon>
        <taxon>Rhodophyta</taxon>
        <taxon>Bangiophyceae</taxon>
        <taxon>Bangiales</taxon>
        <taxon>Bangiaceae</taxon>
        <taxon>Porphyra</taxon>
    </lineage>
</organism>
<dbReference type="PROSITE" id="PS50186">
    <property type="entry name" value="DEP"/>
    <property type="match status" value="1"/>
</dbReference>
<dbReference type="GO" id="GO:0005768">
    <property type="term" value="C:endosome"/>
    <property type="evidence" value="ECO:0007669"/>
    <property type="project" value="TreeGrafter"/>
</dbReference>
<evidence type="ECO:0000313" key="7">
    <source>
        <dbReference type="EMBL" id="OSX76561.1"/>
    </source>
</evidence>
<dbReference type="GO" id="GO:0000407">
    <property type="term" value="C:phagophore assembly site"/>
    <property type="evidence" value="ECO:0007669"/>
    <property type="project" value="TreeGrafter"/>
</dbReference>
<keyword evidence="3" id="KW-0418">Kinase</keyword>
<dbReference type="SMART" id="SM00049">
    <property type="entry name" value="DEP"/>
    <property type="match status" value="1"/>
</dbReference>
<evidence type="ECO:0000256" key="2">
    <source>
        <dbReference type="ARBA" id="ARBA00022679"/>
    </source>
</evidence>
<dbReference type="AlphaFoldDB" id="A0A1X6P6P1"/>
<dbReference type="GO" id="GO:0000045">
    <property type="term" value="P:autophagosome assembly"/>
    <property type="evidence" value="ECO:0007669"/>
    <property type="project" value="TreeGrafter"/>
</dbReference>
<dbReference type="InterPro" id="IPR000403">
    <property type="entry name" value="PI3/4_kinase_cat_dom"/>
</dbReference>
<keyword evidence="2" id="KW-0808">Transferase</keyword>
<keyword evidence="8" id="KW-1185">Reference proteome</keyword>
<feature type="region of interest" description="Disordered" evidence="4">
    <location>
        <begin position="172"/>
        <end position="200"/>
    </location>
</feature>
<dbReference type="GO" id="GO:0006897">
    <property type="term" value="P:endocytosis"/>
    <property type="evidence" value="ECO:0007669"/>
    <property type="project" value="TreeGrafter"/>
</dbReference>
<evidence type="ECO:0000313" key="8">
    <source>
        <dbReference type="Proteomes" id="UP000218209"/>
    </source>
</evidence>
<dbReference type="Gene3D" id="1.10.1070.11">
    <property type="entry name" value="Phosphatidylinositol 3-/4-kinase, catalytic domain"/>
    <property type="match status" value="1"/>
</dbReference>
<dbReference type="GO" id="GO:0005777">
    <property type="term" value="C:peroxisome"/>
    <property type="evidence" value="ECO:0007669"/>
    <property type="project" value="TreeGrafter"/>
</dbReference>
<feature type="compositionally biased region" description="Low complexity" evidence="4">
    <location>
        <begin position="183"/>
        <end position="195"/>
    </location>
</feature>
<accession>A0A1X6P6P1</accession>
<dbReference type="PROSITE" id="PS50290">
    <property type="entry name" value="PI3_4_KINASE_3"/>
    <property type="match status" value="1"/>
</dbReference>
<dbReference type="InterPro" id="IPR011009">
    <property type="entry name" value="Kinase-like_dom_sf"/>
</dbReference>
<dbReference type="Gene3D" id="3.30.1010.10">
    <property type="entry name" value="Phosphatidylinositol 3-kinase Catalytic Subunit, Chain A, domain 4"/>
    <property type="match status" value="1"/>
</dbReference>
<dbReference type="GO" id="GO:0048015">
    <property type="term" value="P:phosphatidylinositol-mediated signaling"/>
    <property type="evidence" value="ECO:0007669"/>
    <property type="project" value="TreeGrafter"/>
</dbReference>
<dbReference type="GO" id="GO:0009536">
    <property type="term" value="C:plastid"/>
    <property type="evidence" value="ECO:0007669"/>
    <property type="project" value="UniProtKB-SubCell"/>
</dbReference>
<evidence type="ECO:0008006" key="9">
    <source>
        <dbReference type="Google" id="ProtNLM"/>
    </source>
</evidence>
<name>A0A1X6P6P1_PORUM</name>